<dbReference type="Gene3D" id="3.40.50.720">
    <property type="entry name" value="NAD(P)-binding Rossmann-like Domain"/>
    <property type="match status" value="1"/>
</dbReference>
<dbReference type="InterPro" id="IPR052184">
    <property type="entry name" value="SDR_enzymes"/>
</dbReference>
<dbReference type="OrthoDB" id="9876299at2759"/>
<dbReference type="RefSeq" id="XP_040629643.1">
    <property type="nucleotide sequence ID" value="XM_040776856.1"/>
</dbReference>
<sequence length="219" mass="23752">MPSYVIAGASRGIGLEFVKQLLAKGDVVIAIARTPEKSTGLQELKGEKNLHILQGDISKPEDMRACADATARITGGSVDVLINNAAYLGYENQYNAIDEFSSDAALLDSFTNNWNTNVLGVIFTTNVFLPLLAKGDLKKVLTLSSGLGDPVFSLNTEFDWCVAYSVAKCALEMVNVKYAAKYKKEGWTFLAISPGVVNTQLEPRACFPFGVFLFHLTVS</sequence>
<keyword evidence="2" id="KW-1185">Reference proteome</keyword>
<dbReference type="OMA" id="PHFKGPA"/>
<dbReference type="SUPFAM" id="SSF51735">
    <property type="entry name" value="NAD(P)-binding Rossmann-fold domains"/>
    <property type="match status" value="1"/>
</dbReference>
<dbReference type="InterPro" id="IPR036291">
    <property type="entry name" value="NAD(P)-bd_dom_sf"/>
</dbReference>
<dbReference type="HOGENOM" id="CLU_010194_9_2_1"/>
<gene>
    <name evidence="1" type="ORF">DACRYDRAFT_88467</name>
</gene>
<dbReference type="PRINTS" id="PR00081">
    <property type="entry name" value="GDHRDH"/>
</dbReference>
<dbReference type="Pfam" id="PF00106">
    <property type="entry name" value="adh_short"/>
    <property type="match status" value="1"/>
</dbReference>
<dbReference type="PANTHER" id="PTHR45458:SF3">
    <property type="entry name" value="CHAIN DEHYDROGENASE (ATSC), PUTATIVE-RELATED"/>
    <property type="match status" value="1"/>
</dbReference>
<dbReference type="Proteomes" id="UP000030653">
    <property type="component" value="Unassembled WGS sequence"/>
</dbReference>
<dbReference type="EMBL" id="JH795861">
    <property type="protein sequence ID" value="EJU02749.1"/>
    <property type="molecule type" value="Genomic_DNA"/>
</dbReference>
<dbReference type="GeneID" id="63691918"/>
<dbReference type="InterPro" id="IPR002347">
    <property type="entry name" value="SDR_fam"/>
</dbReference>
<evidence type="ECO:0000313" key="2">
    <source>
        <dbReference type="Proteomes" id="UP000030653"/>
    </source>
</evidence>
<accession>M5G233</accession>
<protein>
    <submittedName>
        <fullName evidence="1">NADP-binding protein</fullName>
    </submittedName>
</protein>
<evidence type="ECO:0000313" key="1">
    <source>
        <dbReference type="EMBL" id="EJU02749.1"/>
    </source>
</evidence>
<proteinExistence type="predicted"/>
<dbReference type="PANTHER" id="PTHR45458">
    <property type="entry name" value="SHORT-CHAIN DEHYDROGENASE/REDUCTASE SDR"/>
    <property type="match status" value="1"/>
</dbReference>
<organism evidence="1 2">
    <name type="scientific">Dacryopinax primogenitus (strain DJM 731)</name>
    <name type="common">Brown rot fungus</name>
    <dbReference type="NCBI Taxonomy" id="1858805"/>
    <lineage>
        <taxon>Eukaryota</taxon>
        <taxon>Fungi</taxon>
        <taxon>Dikarya</taxon>
        <taxon>Basidiomycota</taxon>
        <taxon>Agaricomycotina</taxon>
        <taxon>Dacrymycetes</taxon>
        <taxon>Dacrymycetales</taxon>
        <taxon>Dacrymycetaceae</taxon>
        <taxon>Dacryopinax</taxon>
    </lineage>
</organism>
<dbReference type="AlphaFoldDB" id="M5G233"/>
<name>M5G233_DACPD</name>
<dbReference type="GO" id="GO:0016616">
    <property type="term" value="F:oxidoreductase activity, acting on the CH-OH group of donors, NAD or NADP as acceptor"/>
    <property type="evidence" value="ECO:0007669"/>
    <property type="project" value="TreeGrafter"/>
</dbReference>
<reference evidence="1 2" key="1">
    <citation type="journal article" date="2012" name="Science">
        <title>The Paleozoic origin of enzymatic lignin decomposition reconstructed from 31 fungal genomes.</title>
        <authorList>
            <person name="Floudas D."/>
            <person name="Binder M."/>
            <person name="Riley R."/>
            <person name="Barry K."/>
            <person name="Blanchette R.A."/>
            <person name="Henrissat B."/>
            <person name="Martinez A.T."/>
            <person name="Otillar R."/>
            <person name="Spatafora J.W."/>
            <person name="Yadav J.S."/>
            <person name="Aerts A."/>
            <person name="Benoit I."/>
            <person name="Boyd A."/>
            <person name="Carlson A."/>
            <person name="Copeland A."/>
            <person name="Coutinho P.M."/>
            <person name="de Vries R.P."/>
            <person name="Ferreira P."/>
            <person name="Findley K."/>
            <person name="Foster B."/>
            <person name="Gaskell J."/>
            <person name="Glotzer D."/>
            <person name="Gorecki P."/>
            <person name="Heitman J."/>
            <person name="Hesse C."/>
            <person name="Hori C."/>
            <person name="Igarashi K."/>
            <person name="Jurgens J.A."/>
            <person name="Kallen N."/>
            <person name="Kersten P."/>
            <person name="Kohler A."/>
            <person name="Kuees U."/>
            <person name="Kumar T.K.A."/>
            <person name="Kuo A."/>
            <person name="LaButti K."/>
            <person name="Larrondo L.F."/>
            <person name="Lindquist E."/>
            <person name="Ling A."/>
            <person name="Lombard V."/>
            <person name="Lucas S."/>
            <person name="Lundell T."/>
            <person name="Martin R."/>
            <person name="McLaughlin D.J."/>
            <person name="Morgenstern I."/>
            <person name="Morin E."/>
            <person name="Murat C."/>
            <person name="Nagy L.G."/>
            <person name="Nolan M."/>
            <person name="Ohm R.A."/>
            <person name="Patyshakuliyeva A."/>
            <person name="Rokas A."/>
            <person name="Ruiz-Duenas F.J."/>
            <person name="Sabat G."/>
            <person name="Salamov A."/>
            <person name="Samejima M."/>
            <person name="Schmutz J."/>
            <person name="Slot J.C."/>
            <person name="St John F."/>
            <person name="Stenlid J."/>
            <person name="Sun H."/>
            <person name="Sun S."/>
            <person name="Syed K."/>
            <person name="Tsang A."/>
            <person name="Wiebenga A."/>
            <person name="Young D."/>
            <person name="Pisabarro A."/>
            <person name="Eastwood D.C."/>
            <person name="Martin F."/>
            <person name="Cullen D."/>
            <person name="Grigoriev I.V."/>
            <person name="Hibbett D.S."/>
        </authorList>
    </citation>
    <scope>NUCLEOTIDE SEQUENCE [LARGE SCALE GENOMIC DNA]</scope>
    <source>
        <strain evidence="1 2">DJM-731 SS1</strain>
    </source>
</reference>